<dbReference type="EMBL" id="BMZS01000005">
    <property type="protein sequence ID" value="GHD50938.1"/>
    <property type="molecule type" value="Genomic_DNA"/>
</dbReference>
<comment type="caution">
    <text evidence="3">The sequence shown here is derived from an EMBL/GenBank/DDBJ whole genome shotgun (WGS) entry which is preliminary data.</text>
</comment>
<dbReference type="Pfam" id="PF05036">
    <property type="entry name" value="SPOR"/>
    <property type="match status" value="1"/>
</dbReference>
<dbReference type="InterPro" id="IPR013992">
    <property type="entry name" value="Adenylate_cyclase-assoc_CAP_N"/>
</dbReference>
<dbReference type="PROSITE" id="PS51724">
    <property type="entry name" value="SPOR"/>
    <property type="match status" value="1"/>
</dbReference>
<accession>A0A919CQZ4</accession>
<reference evidence="3" key="1">
    <citation type="journal article" date="2014" name="Int. J. Syst. Evol. Microbiol.">
        <title>Complete genome sequence of Corynebacterium casei LMG S-19264T (=DSM 44701T), isolated from a smear-ripened cheese.</title>
        <authorList>
            <consortium name="US DOE Joint Genome Institute (JGI-PGF)"/>
            <person name="Walter F."/>
            <person name="Albersmeier A."/>
            <person name="Kalinowski J."/>
            <person name="Ruckert C."/>
        </authorList>
    </citation>
    <scope>NUCLEOTIDE SEQUENCE</scope>
    <source>
        <strain evidence="3">KCTC 42651</strain>
    </source>
</reference>
<dbReference type="GO" id="GO:0003779">
    <property type="term" value="F:actin binding"/>
    <property type="evidence" value="ECO:0007669"/>
    <property type="project" value="InterPro"/>
</dbReference>
<dbReference type="InterPro" id="IPR036680">
    <property type="entry name" value="SPOR-like_sf"/>
</dbReference>
<feature type="region of interest" description="Disordered" evidence="1">
    <location>
        <begin position="176"/>
        <end position="214"/>
    </location>
</feature>
<dbReference type="GO" id="GO:0042834">
    <property type="term" value="F:peptidoglycan binding"/>
    <property type="evidence" value="ECO:0007669"/>
    <property type="project" value="InterPro"/>
</dbReference>
<feature type="domain" description="SPOR" evidence="2">
    <location>
        <begin position="276"/>
        <end position="363"/>
    </location>
</feature>
<dbReference type="Gene3D" id="3.30.70.1070">
    <property type="entry name" value="Sporulation related repeat"/>
    <property type="match status" value="1"/>
</dbReference>
<protein>
    <recommendedName>
        <fullName evidence="2">SPOR domain-containing protein</fullName>
    </recommendedName>
</protein>
<dbReference type="Proteomes" id="UP000630353">
    <property type="component" value="Unassembled WGS sequence"/>
</dbReference>
<reference evidence="3" key="2">
    <citation type="submission" date="2020-09" db="EMBL/GenBank/DDBJ databases">
        <authorList>
            <person name="Sun Q."/>
            <person name="Kim S."/>
        </authorList>
    </citation>
    <scope>NUCLEOTIDE SEQUENCE</scope>
    <source>
        <strain evidence="3">KCTC 42651</strain>
    </source>
</reference>
<evidence type="ECO:0000313" key="4">
    <source>
        <dbReference type="Proteomes" id="UP000630353"/>
    </source>
</evidence>
<evidence type="ECO:0000259" key="2">
    <source>
        <dbReference type="PROSITE" id="PS51724"/>
    </source>
</evidence>
<dbReference type="Pfam" id="PF01213">
    <property type="entry name" value="CAP_N-CM"/>
    <property type="match status" value="1"/>
</dbReference>
<evidence type="ECO:0000313" key="3">
    <source>
        <dbReference type="EMBL" id="GHD50938.1"/>
    </source>
</evidence>
<feature type="compositionally biased region" description="Low complexity" evidence="1">
    <location>
        <begin position="203"/>
        <end position="214"/>
    </location>
</feature>
<keyword evidence="4" id="KW-1185">Reference proteome</keyword>
<dbReference type="GO" id="GO:0007010">
    <property type="term" value="P:cytoskeleton organization"/>
    <property type="evidence" value="ECO:0007669"/>
    <property type="project" value="InterPro"/>
</dbReference>
<evidence type="ECO:0000256" key="1">
    <source>
        <dbReference type="SAM" id="MobiDB-lite"/>
    </source>
</evidence>
<gene>
    <name evidence="3" type="ORF">GCM10017083_24780</name>
</gene>
<dbReference type="AlphaFoldDB" id="A0A919CQZ4"/>
<sequence>MSGGDSGSSPAAHGLAPAPAPIYSPGDTFVYDDSGTVTTERVVSTSPDRVVWTNDQGLIWTKDTAVVTPPLMWSDDPELGRGRQTLIGSPHQLFPLQEGNVIAYSVRGSSENAPAGWQDEHRCVVAGQEAVEVKAGRFDTFRIDCQRKDYRDTYFYSPSVQNYVLRDRQIGDRTTRKELVSADLASSRADAQPGAAPTPPVETAPMTAPHAPMPTIGEDGTMMPAPGEHQPGMMMEGEDGKAMTLVSRLENVVTRLERLAGVESGQDKMAKPAASPSAGGNWAVHLASYRSQKGATDGWKTLQRRFPQLKDKTMRTSEFDSGRGRGTYTRLLAAGFASEAEAKDFCRPLVAKGQFCQAKGPLP</sequence>
<dbReference type="InterPro" id="IPR007730">
    <property type="entry name" value="SPOR-like_dom"/>
</dbReference>
<organism evidence="3 4">
    <name type="scientific">Thalassobaculum fulvum</name>
    <dbReference type="NCBI Taxonomy" id="1633335"/>
    <lineage>
        <taxon>Bacteria</taxon>
        <taxon>Pseudomonadati</taxon>
        <taxon>Pseudomonadota</taxon>
        <taxon>Alphaproteobacteria</taxon>
        <taxon>Rhodospirillales</taxon>
        <taxon>Thalassobaculaceae</taxon>
        <taxon>Thalassobaculum</taxon>
    </lineage>
</organism>
<proteinExistence type="predicted"/>
<name>A0A919CQZ4_9PROT</name>